<dbReference type="PROSITE" id="PS51767">
    <property type="entry name" value="PEPTIDASE_A1"/>
    <property type="match status" value="2"/>
</dbReference>
<proteinExistence type="inferred from homology"/>
<dbReference type="Gene3D" id="2.40.70.10">
    <property type="entry name" value="Acid Proteases"/>
    <property type="match status" value="2"/>
</dbReference>
<dbReference type="SUPFAM" id="SSF50630">
    <property type="entry name" value="Acid proteases"/>
    <property type="match status" value="2"/>
</dbReference>
<dbReference type="InterPro" id="IPR001969">
    <property type="entry name" value="Aspartic_peptidase_AS"/>
</dbReference>
<sequence>GYWQFTMDSVSIAGALSGQYCSGGCQAIADTGTSMIVGPTDAIAAINQAIGAFSVGEGYYGVDCRKVRSMPTVMLTIGGHAFPLTAAQYVLQQSSGPFGESQCLSGFSAGGSDPLWTLGDVFIGTYYTEFDFGWDSHQPNIYSSALTRVNVSKHKSIRHHLREHGIMVNHTSTCANTPQTRANGQAVIPIQLTNYMDAEYFGDITLGTPPQSFNILFDTGSSNLWVPSSGCRSTACQTHHRYYSSRSSTYRPNGRSFSIQYGTGSTTGFLSTDTLGIGSSQIRGQTFAETTNEPGTTFVYAEFDGILGMGYPQISVDRVTPVFNNMIAQG</sequence>
<dbReference type="GO" id="GO:0006508">
    <property type="term" value="P:proteolysis"/>
    <property type="evidence" value="ECO:0007669"/>
    <property type="project" value="UniProtKB-KW"/>
</dbReference>
<dbReference type="EMBL" id="CAJPIZ010018704">
    <property type="protein sequence ID" value="CAG2116647.1"/>
    <property type="molecule type" value="Genomic_DNA"/>
</dbReference>
<reference evidence="6" key="1">
    <citation type="submission" date="2020-11" db="EMBL/GenBank/DDBJ databases">
        <authorList>
            <person name="Tran Van P."/>
        </authorList>
    </citation>
    <scope>NUCLEOTIDE SEQUENCE</scope>
</reference>
<organism evidence="6">
    <name type="scientific">Medioppia subpectinata</name>
    <dbReference type="NCBI Taxonomy" id="1979941"/>
    <lineage>
        <taxon>Eukaryota</taxon>
        <taxon>Metazoa</taxon>
        <taxon>Ecdysozoa</taxon>
        <taxon>Arthropoda</taxon>
        <taxon>Chelicerata</taxon>
        <taxon>Arachnida</taxon>
        <taxon>Acari</taxon>
        <taxon>Acariformes</taxon>
        <taxon>Sarcoptiformes</taxon>
        <taxon>Oribatida</taxon>
        <taxon>Brachypylina</taxon>
        <taxon>Oppioidea</taxon>
        <taxon>Oppiidae</taxon>
        <taxon>Medioppia</taxon>
    </lineage>
</organism>
<dbReference type="FunFam" id="2.40.70.10:FF:000044">
    <property type="entry name" value="Lysosomal aspartic protease"/>
    <property type="match status" value="1"/>
</dbReference>
<dbReference type="OrthoDB" id="771136at2759"/>
<dbReference type="AlphaFoldDB" id="A0A7R9Q9U9"/>
<keyword evidence="7" id="KW-1185">Reference proteome</keyword>
<evidence type="ECO:0000259" key="5">
    <source>
        <dbReference type="PROSITE" id="PS51767"/>
    </source>
</evidence>
<feature type="domain" description="Peptidase A1" evidence="5">
    <location>
        <begin position="1"/>
        <end position="142"/>
    </location>
</feature>
<dbReference type="PANTHER" id="PTHR47966:SF51">
    <property type="entry name" value="BETA-SITE APP-CLEAVING ENZYME, ISOFORM A-RELATED"/>
    <property type="match status" value="1"/>
</dbReference>
<feature type="non-terminal residue" evidence="6">
    <location>
        <position position="1"/>
    </location>
</feature>
<keyword evidence="2 3" id="KW-1015">Disulfide bond</keyword>
<dbReference type="PROSITE" id="PS00141">
    <property type="entry name" value="ASP_PROTEASE"/>
    <property type="match status" value="2"/>
</dbReference>
<dbReference type="PRINTS" id="PR00792">
    <property type="entry name" value="PEPSIN"/>
</dbReference>
<dbReference type="GO" id="GO:0004190">
    <property type="term" value="F:aspartic-type endopeptidase activity"/>
    <property type="evidence" value="ECO:0007669"/>
    <property type="project" value="UniProtKB-KW"/>
</dbReference>
<feature type="disulfide bond" evidence="3">
    <location>
        <begin position="231"/>
        <end position="236"/>
    </location>
</feature>
<evidence type="ECO:0000256" key="1">
    <source>
        <dbReference type="ARBA" id="ARBA00007447"/>
    </source>
</evidence>
<dbReference type="InterPro" id="IPR021109">
    <property type="entry name" value="Peptidase_aspartic_dom_sf"/>
</dbReference>
<dbReference type="Pfam" id="PF00026">
    <property type="entry name" value="Asp"/>
    <property type="match status" value="2"/>
</dbReference>
<dbReference type="FunFam" id="2.40.70.10:FF:000004">
    <property type="entry name" value="Pepsin A"/>
    <property type="match status" value="1"/>
</dbReference>
<dbReference type="InterPro" id="IPR001461">
    <property type="entry name" value="Aspartic_peptidase_A1"/>
</dbReference>
<dbReference type="InterPro" id="IPR033121">
    <property type="entry name" value="PEPTIDASE_A1"/>
</dbReference>
<gene>
    <name evidence="6" type="ORF">OSB1V03_LOCUS16606</name>
</gene>
<protein>
    <recommendedName>
        <fullName evidence="5">Peptidase A1 domain-containing protein</fullName>
    </recommendedName>
</protein>
<feature type="domain" description="Peptidase A1" evidence="5">
    <location>
        <begin position="200"/>
        <end position="330"/>
    </location>
</feature>
<evidence type="ECO:0000256" key="4">
    <source>
        <dbReference type="RuleBase" id="RU000454"/>
    </source>
</evidence>
<evidence type="ECO:0000256" key="2">
    <source>
        <dbReference type="ARBA" id="ARBA00023157"/>
    </source>
</evidence>
<feature type="non-terminal residue" evidence="6">
    <location>
        <position position="330"/>
    </location>
</feature>
<keyword evidence="4" id="KW-0064">Aspartyl protease</keyword>
<keyword evidence="4" id="KW-0645">Protease</keyword>
<dbReference type="Proteomes" id="UP000759131">
    <property type="component" value="Unassembled WGS sequence"/>
</dbReference>
<evidence type="ECO:0000256" key="3">
    <source>
        <dbReference type="PIRSR" id="PIRSR601461-2"/>
    </source>
</evidence>
<dbReference type="PANTHER" id="PTHR47966">
    <property type="entry name" value="BETA-SITE APP-CLEAVING ENZYME, ISOFORM A-RELATED"/>
    <property type="match status" value="1"/>
</dbReference>
<dbReference type="GO" id="GO:0005764">
    <property type="term" value="C:lysosome"/>
    <property type="evidence" value="ECO:0007669"/>
    <property type="project" value="TreeGrafter"/>
</dbReference>
<evidence type="ECO:0000313" key="7">
    <source>
        <dbReference type="Proteomes" id="UP000759131"/>
    </source>
</evidence>
<accession>A0A7R9Q9U9</accession>
<name>A0A7R9Q9U9_9ACAR</name>
<comment type="similarity">
    <text evidence="1 4">Belongs to the peptidase A1 family.</text>
</comment>
<evidence type="ECO:0000313" key="6">
    <source>
        <dbReference type="EMBL" id="CAD7636334.1"/>
    </source>
</evidence>
<keyword evidence="4" id="KW-0378">Hydrolase</keyword>
<dbReference type="EMBL" id="OC873279">
    <property type="protein sequence ID" value="CAD7636334.1"/>
    <property type="molecule type" value="Genomic_DNA"/>
</dbReference>